<evidence type="ECO:0000256" key="1">
    <source>
        <dbReference type="ARBA" id="ARBA00004651"/>
    </source>
</evidence>
<dbReference type="PANTHER" id="PTHR33908">
    <property type="entry name" value="MANNOSYLTRANSFERASE YKCB-RELATED"/>
    <property type="match status" value="1"/>
</dbReference>
<evidence type="ECO:0000256" key="5">
    <source>
        <dbReference type="ARBA" id="ARBA00022692"/>
    </source>
</evidence>
<evidence type="ECO:0000256" key="6">
    <source>
        <dbReference type="ARBA" id="ARBA00022989"/>
    </source>
</evidence>
<keyword evidence="11" id="KW-1185">Reference proteome</keyword>
<reference evidence="11" key="2">
    <citation type="submission" date="2012-08" db="EMBL/GenBank/DDBJ databases">
        <title>Finished genome of Desulfosporosinus meridiei DSM 13257.</title>
        <authorList>
            <person name="Huntemann M."/>
            <person name="Wei C.-L."/>
            <person name="Han J."/>
            <person name="Detter J.C."/>
            <person name="Han C."/>
            <person name="Davenport K."/>
            <person name="Daligault H."/>
            <person name="Erkkila T."/>
            <person name="Gu W."/>
            <person name="Munk A.C.C."/>
            <person name="Teshima H."/>
            <person name="Xu Y."/>
            <person name="Chain P."/>
            <person name="Tapia R."/>
            <person name="Chen A."/>
            <person name="Krypides N."/>
            <person name="Mavromatis K."/>
            <person name="Markowitz V."/>
            <person name="Szeto E."/>
            <person name="Ivanova N."/>
            <person name="Mikhailova N."/>
            <person name="Ovchinnikova G."/>
            <person name="Pagani I."/>
            <person name="Pati A."/>
            <person name="Goodwin L."/>
            <person name="Peters L."/>
            <person name="Pitluck S."/>
            <person name="Woyke T."/>
            <person name="Pester M."/>
            <person name="Spring S."/>
            <person name="Ollivier B."/>
            <person name="Rattei T."/>
            <person name="Klenk H.-P."/>
            <person name="Wagner M."/>
            <person name="Loy A."/>
        </authorList>
    </citation>
    <scope>NUCLEOTIDE SEQUENCE [LARGE SCALE GENOMIC DNA]</scope>
    <source>
        <strain evidence="11">ATCC BAA-275 / DSM 13257 / NCIMB 13706 / S10</strain>
    </source>
</reference>
<keyword evidence="3" id="KW-0328">Glycosyltransferase</keyword>
<feature type="transmembrane region" description="Helical" evidence="8">
    <location>
        <begin position="105"/>
        <end position="123"/>
    </location>
</feature>
<feature type="transmembrane region" description="Helical" evidence="8">
    <location>
        <begin position="212"/>
        <end position="241"/>
    </location>
</feature>
<keyword evidence="6 8" id="KW-1133">Transmembrane helix</keyword>
<organism evidence="10 11">
    <name type="scientific">Desulfosporosinus meridiei (strain ATCC BAA-275 / DSM 13257 / KCTC 12902 / NCIMB 13706 / S10)</name>
    <dbReference type="NCBI Taxonomy" id="768704"/>
    <lineage>
        <taxon>Bacteria</taxon>
        <taxon>Bacillati</taxon>
        <taxon>Bacillota</taxon>
        <taxon>Clostridia</taxon>
        <taxon>Eubacteriales</taxon>
        <taxon>Desulfitobacteriaceae</taxon>
        <taxon>Desulfosporosinus</taxon>
    </lineage>
</organism>
<evidence type="ECO:0000313" key="11">
    <source>
        <dbReference type="Proteomes" id="UP000005262"/>
    </source>
</evidence>
<feature type="transmembrane region" description="Helical" evidence="8">
    <location>
        <begin position="184"/>
        <end position="200"/>
    </location>
</feature>
<dbReference type="AlphaFoldDB" id="J7J5A9"/>
<keyword evidence="2" id="KW-1003">Cell membrane</keyword>
<feature type="transmembrane region" description="Helical" evidence="8">
    <location>
        <begin position="129"/>
        <end position="147"/>
    </location>
</feature>
<dbReference type="InterPro" id="IPR038731">
    <property type="entry name" value="RgtA/B/C-like"/>
</dbReference>
<dbReference type="eggNOG" id="COG1807">
    <property type="taxonomic scope" value="Bacteria"/>
</dbReference>
<evidence type="ECO:0000256" key="3">
    <source>
        <dbReference type="ARBA" id="ARBA00022676"/>
    </source>
</evidence>
<name>J7J5A9_DESMD</name>
<comment type="subcellular location">
    <subcellularLocation>
        <location evidence="1">Cell membrane</location>
        <topology evidence="1">Multi-pass membrane protein</topology>
    </subcellularLocation>
</comment>
<keyword evidence="7 8" id="KW-0472">Membrane</keyword>
<dbReference type="HOGENOM" id="CLU_620707_0_0_9"/>
<sequence length="462" mass="53477">MILNLQRMDVLERVKKRKDRFESRGSNFMARKKWWVTGLLFLIALTIQLLYIRSYNVGYFISPDGLHYSNIAENFLKGQGLVNTANFVQKDDGDIIRQAIQTREYIVGPVYPILLAVIYGLFGLMNFKMVILVLHSILSAASAILAYKTGELLFGKGYAWIPFGLTLGYPIFAFWGMYVLTETTYIFTITLFLYLLARYGKEIQRPKLRTILYLGAAIGVSNLVRPFLLLFFPVLGFWILWSHGWRLKIALRDFVIIVMMTVAVMSPWWIRNFIKYHEFIAVSNYGSYELYLGNNPLTITDKYFYYAQPSYDPEVKARIEKLPIPEQEKEYKQLAVSYVLEHPFLFIQRTFEKEKNLFWQPISPIEGQLYKMKGVFLDKWYLLLGLLGVLFSLFSLKRYSFLLLFVVYYSFIVSMITVVEGARYRLPVMPAMILLGSLVLVIAIKEIGRLAGLNSGAGRRVG</sequence>
<dbReference type="InterPro" id="IPR050297">
    <property type="entry name" value="LipidA_mod_glycosyltrf_83"/>
</dbReference>
<evidence type="ECO:0000259" key="9">
    <source>
        <dbReference type="Pfam" id="PF13231"/>
    </source>
</evidence>
<proteinExistence type="predicted"/>
<evidence type="ECO:0000256" key="2">
    <source>
        <dbReference type="ARBA" id="ARBA00022475"/>
    </source>
</evidence>
<reference evidence="10 11" key="1">
    <citation type="journal article" date="2012" name="J. Bacteriol.">
        <title>Complete genome sequences of Desulfosporosinus orientis DSM765T, Desulfosporosinus youngiae DSM17734T, Desulfosporosinus meridiei DSM13257T, and Desulfosporosinus acidiphilus DSM22704T.</title>
        <authorList>
            <person name="Pester M."/>
            <person name="Brambilla E."/>
            <person name="Alazard D."/>
            <person name="Rattei T."/>
            <person name="Weinmaier T."/>
            <person name="Han J."/>
            <person name="Lucas S."/>
            <person name="Lapidus A."/>
            <person name="Cheng J.F."/>
            <person name="Goodwin L."/>
            <person name="Pitluck S."/>
            <person name="Peters L."/>
            <person name="Ovchinnikova G."/>
            <person name="Teshima H."/>
            <person name="Detter J.C."/>
            <person name="Han C.S."/>
            <person name="Tapia R."/>
            <person name="Land M.L."/>
            <person name="Hauser L."/>
            <person name="Kyrpides N.C."/>
            <person name="Ivanova N.N."/>
            <person name="Pagani I."/>
            <person name="Huntmann M."/>
            <person name="Wei C.L."/>
            <person name="Davenport K.W."/>
            <person name="Daligault H."/>
            <person name="Chain P.S."/>
            <person name="Chen A."/>
            <person name="Mavromatis K."/>
            <person name="Markowitz V."/>
            <person name="Szeto E."/>
            <person name="Mikhailova N."/>
            <person name="Pati A."/>
            <person name="Wagner M."/>
            <person name="Woyke T."/>
            <person name="Ollivier B."/>
            <person name="Klenk H.P."/>
            <person name="Spring S."/>
            <person name="Loy A."/>
        </authorList>
    </citation>
    <scope>NUCLEOTIDE SEQUENCE [LARGE SCALE GENOMIC DNA]</scope>
    <source>
        <strain evidence="11">ATCC BAA-275 / DSM 13257 / NCIMB 13706 / S10</strain>
    </source>
</reference>
<keyword evidence="5 8" id="KW-0812">Transmembrane</keyword>
<dbReference type="EMBL" id="CP003629">
    <property type="protein sequence ID" value="AFQ46131.1"/>
    <property type="molecule type" value="Genomic_DNA"/>
</dbReference>
<dbReference type="STRING" id="768704.Desmer_4319"/>
<keyword evidence="4" id="KW-0808">Transferase</keyword>
<feature type="transmembrane region" description="Helical" evidence="8">
    <location>
        <begin position="426"/>
        <end position="444"/>
    </location>
</feature>
<evidence type="ECO:0000313" key="10">
    <source>
        <dbReference type="EMBL" id="AFQ46131.1"/>
    </source>
</evidence>
<feature type="transmembrane region" description="Helical" evidence="8">
    <location>
        <begin position="253"/>
        <end position="270"/>
    </location>
</feature>
<dbReference type="KEGG" id="dmi:Desmer_4319"/>
<feature type="domain" description="Glycosyltransferase RgtA/B/C/D-like" evidence="9">
    <location>
        <begin position="108"/>
        <end position="270"/>
    </location>
</feature>
<dbReference type="GO" id="GO:0009103">
    <property type="term" value="P:lipopolysaccharide biosynthetic process"/>
    <property type="evidence" value="ECO:0007669"/>
    <property type="project" value="UniProtKB-ARBA"/>
</dbReference>
<feature type="transmembrane region" description="Helical" evidence="8">
    <location>
        <begin position="34"/>
        <end position="52"/>
    </location>
</feature>
<feature type="transmembrane region" description="Helical" evidence="8">
    <location>
        <begin position="380"/>
        <end position="396"/>
    </location>
</feature>
<evidence type="ECO:0000256" key="8">
    <source>
        <dbReference type="SAM" id="Phobius"/>
    </source>
</evidence>
<evidence type="ECO:0000256" key="7">
    <source>
        <dbReference type="ARBA" id="ARBA00023136"/>
    </source>
</evidence>
<dbReference type="Pfam" id="PF13231">
    <property type="entry name" value="PMT_2"/>
    <property type="match status" value="1"/>
</dbReference>
<dbReference type="GO" id="GO:0005886">
    <property type="term" value="C:plasma membrane"/>
    <property type="evidence" value="ECO:0007669"/>
    <property type="project" value="UniProtKB-SubCell"/>
</dbReference>
<gene>
    <name evidence="10" type="ordered locus">Desmer_4319</name>
</gene>
<dbReference type="GO" id="GO:0016763">
    <property type="term" value="F:pentosyltransferase activity"/>
    <property type="evidence" value="ECO:0007669"/>
    <property type="project" value="TreeGrafter"/>
</dbReference>
<dbReference type="Proteomes" id="UP000005262">
    <property type="component" value="Chromosome"/>
</dbReference>
<evidence type="ECO:0000256" key="4">
    <source>
        <dbReference type="ARBA" id="ARBA00022679"/>
    </source>
</evidence>
<accession>J7J5A9</accession>
<dbReference type="PANTHER" id="PTHR33908:SF11">
    <property type="entry name" value="MEMBRANE PROTEIN"/>
    <property type="match status" value="1"/>
</dbReference>
<protein>
    <recommendedName>
        <fullName evidence="9">Glycosyltransferase RgtA/B/C/D-like domain-containing protein</fullName>
    </recommendedName>
</protein>